<dbReference type="EC" id="2.4.99.28" evidence="11"/>
<evidence type="ECO:0000256" key="4">
    <source>
        <dbReference type="ARBA" id="ARBA00022679"/>
    </source>
</evidence>
<evidence type="ECO:0000256" key="3">
    <source>
        <dbReference type="ARBA" id="ARBA00022676"/>
    </source>
</evidence>
<keyword evidence="4 11" id="KW-0808">Transferase</keyword>
<reference evidence="13 14" key="1">
    <citation type="submission" date="2018-04" db="EMBL/GenBank/DDBJ databases">
        <title>Bordetella sp. HZ20 isolated from seawater.</title>
        <authorList>
            <person name="Sun C."/>
        </authorList>
    </citation>
    <scope>NUCLEOTIDE SEQUENCE [LARGE SCALE GENOMIC DNA]</scope>
    <source>
        <strain evidence="13 14">HZ20</strain>
    </source>
</reference>
<evidence type="ECO:0000313" key="13">
    <source>
        <dbReference type="EMBL" id="AWB35704.1"/>
    </source>
</evidence>
<evidence type="ECO:0000313" key="14">
    <source>
        <dbReference type="Proteomes" id="UP000244571"/>
    </source>
</evidence>
<evidence type="ECO:0000256" key="11">
    <source>
        <dbReference type="HAMAP-Rule" id="MF_00766"/>
    </source>
</evidence>
<evidence type="ECO:0000256" key="10">
    <source>
        <dbReference type="ARBA" id="ARBA00023316"/>
    </source>
</evidence>
<evidence type="ECO:0000256" key="7">
    <source>
        <dbReference type="ARBA" id="ARBA00022984"/>
    </source>
</evidence>
<comment type="pathway">
    <text evidence="11">Cell wall biogenesis; peptidoglycan biosynthesis.</text>
</comment>
<feature type="domain" description="Glycosyl transferase family 51" evidence="12">
    <location>
        <begin position="58"/>
        <end position="225"/>
    </location>
</feature>
<dbReference type="NCBIfam" id="TIGR02070">
    <property type="entry name" value="mono_pep_trsgly"/>
    <property type="match status" value="1"/>
</dbReference>
<evidence type="ECO:0000256" key="9">
    <source>
        <dbReference type="ARBA" id="ARBA00023136"/>
    </source>
</evidence>
<evidence type="ECO:0000256" key="5">
    <source>
        <dbReference type="ARBA" id="ARBA00022692"/>
    </source>
</evidence>
<keyword evidence="14" id="KW-1185">Reference proteome</keyword>
<dbReference type="GO" id="GO:0009252">
    <property type="term" value="P:peptidoglycan biosynthetic process"/>
    <property type="evidence" value="ECO:0007669"/>
    <property type="project" value="UniProtKB-UniRule"/>
</dbReference>
<dbReference type="HAMAP" id="MF_00766">
    <property type="entry name" value="PGT_MtgA"/>
    <property type="match status" value="1"/>
</dbReference>
<comment type="similarity">
    <text evidence="11">Belongs to the glycosyltransferase 51 family.</text>
</comment>
<accession>A0A2R4XPF9</accession>
<dbReference type="PANTHER" id="PTHR30400:SF0">
    <property type="entry name" value="BIOSYNTHETIC PEPTIDOGLYCAN TRANSGLYCOSYLASE"/>
    <property type="match status" value="1"/>
</dbReference>
<feature type="transmembrane region" description="Helical" evidence="11">
    <location>
        <begin position="12"/>
        <end position="36"/>
    </location>
</feature>
<dbReference type="EMBL" id="CP028901">
    <property type="protein sequence ID" value="AWB35704.1"/>
    <property type="molecule type" value="Genomic_DNA"/>
</dbReference>
<dbReference type="Proteomes" id="UP000244571">
    <property type="component" value="Chromosome"/>
</dbReference>
<dbReference type="GO" id="GO:0008955">
    <property type="term" value="F:peptidoglycan glycosyltransferase activity"/>
    <property type="evidence" value="ECO:0007669"/>
    <property type="project" value="UniProtKB-UniRule"/>
</dbReference>
<name>A0A2R4XPF9_9BURK</name>
<evidence type="ECO:0000259" key="12">
    <source>
        <dbReference type="Pfam" id="PF00912"/>
    </source>
</evidence>
<comment type="function">
    <text evidence="11">Peptidoglycan polymerase that catalyzes glycan chain elongation from lipid-linked precursors.</text>
</comment>
<organism evidence="13 14">
    <name type="scientific">Orrella marina</name>
    <dbReference type="NCBI Taxonomy" id="2163011"/>
    <lineage>
        <taxon>Bacteria</taxon>
        <taxon>Pseudomonadati</taxon>
        <taxon>Pseudomonadota</taxon>
        <taxon>Betaproteobacteria</taxon>
        <taxon>Burkholderiales</taxon>
        <taxon>Alcaligenaceae</taxon>
        <taxon>Orrella</taxon>
    </lineage>
</organism>
<comment type="catalytic activity">
    <reaction evidence="11">
        <text>[GlcNAc-(1-&gt;4)-Mur2Ac(oyl-L-Ala-gamma-D-Glu-L-Lys-D-Ala-D-Ala)](n)-di-trans,octa-cis-undecaprenyl diphosphate + beta-D-GlcNAc-(1-&gt;4)-Mur2Ac(oyl-L-Ala-gamma-D-Glu-L-Lys-D-Ala-D-Ala)-di-trans,octa-cis-undecaprenyl diphosphate = [GlcNAc-(1-&gt;4)-Mur2Ac(oyl-L-Ala-gamma-D-Glu-L-Lys-D-Ala-D-Ala)](n+1)-di-trans,octa-cis-undecaprenyl diphosphate + di-trans,octa-cis-undecaprenyl diphosphate + H(+)</text>
        <dbReference type="Rhea" id="RHEA:23708"/>
        <dbReference type="Rhea" id="RHEA-COMP:9602"/>
        <dbReference type="Rhea" id="RHEA-COMP:9603"/>
        <dbReference type="ChEBI" id="CHEBI:15378"/>
        <dbReference type="ChEBI" id="CHEBI:58405"/>
        <dbReference type="ChEBI" id="CHEBI:60033"/>
        <dbReference type="ChEBI" id="CHEBI:78435"/>
        <dbReference type="EC" id="2.4.99.28"/>
    </reaction>
</comment>
<keyword evidence="1 11" id="KW-1003">Cell membrane</keyword>
<dbReference type="Pfam" id="PF00912">
    <property type="entry name" value="Transgly"/>
    <property type="match status" value="1"/>
</dbReference>
<dbReference type="InterPro" id="IPR023346">
    <property type="entry name" value="Lysozyme-like_dom_sf"/>
</dbReference>
<dbReference type="GO" id="GO:0071555">
    <property type="term" value="P:cell wall organization"/>
    <property type="evidence" value="ECO:0007669"/>
    <property type="project" value="UniProtKB-KW"/>
</dbReference>
<gene>
    <name evidence="11" type="primary">mtgA</name>
    <name evidence="13" type="ORF">DBV39_07505</name>
</gene>
<dbReference type="UniPathway" id="UPA00219"/>
<dbReference type="InterPro" id="IPR036950">
    <property type="entry name" value="PBP_transglycosylase"/>
</dbReference>
<protein>
    <recommendedName>
        <fullName evidence="11">Biosynthetic peptidoglycan transglycosylase</fullName>
        <ecNumber evidence="11">2.4.99.28</ecNumber>
    </recommendedName>
    <alternativeName>
        <fullName evidence="11">Glycan polymerase</fullName>
    </alternativeName>
    <alternativeName>
        <fullName evidence="11">Peptidoglycan glycosyltransferase MtgA</fullName>
        <shortName evidence="11">PGT</shortName>
    </alternativeName>
</protein>
<evidence type="ECO:0000256" key="6">
    <source>
        <dbReference type="ARBA" id="ARBA00022960"/>
    </source>
</evidence>
<keyword evidence="6 11" id="KW-0133">Cell shape</keyword>
<dbReference type="KEGG" id="boz:DBV39_07505"/>
<dbReference type="OrthoDB" id="9766909at2"/>
<dbReference type="AlphaFoldDB" id="A0A2R4XPF9"/>
<evidence type="ECO:0000256" key="8">
    <source>
        <dbReference type="ARBA" id="ARBA00022989"/>
    </source>
</evidence>
<dbReference type="GO" id="GO:0005886">
    <property type="term" value="C:plasma membrane"/>
    <property type="evidence" value="ECO:0007669"/>
    <property type="project" value="UniProtKB-SubCell"/>
</dbReference>
<dbReference type="GO" id="GO:0008360">
    <property type="term" value="P:regulation of cell shape"/>
    <property type="evidence" value="ECO:0007669"/>
    <property type="project" value="UniProtKB-KW"/>
</dbReference>
<keyword evidence="8 11" id="KW-1133">Transmembrane helix</keyword>
<dbReference type="GO" id="GO:0009274">
    <property type="term" value="C:peptidoglycan-based cell wall"/>
    <property type="evidence" value="ECO:0007669"/>
    <property type="project" value="InterPro"/>
</dbReference>
<keyword evidence="2 11" id="KW-0997">Cell inner membrane</keyword>
<keyword evidence="10 11" id="KW-0961">Cell wall biogenesis/degradation</keyword>
<dbReference type="GO" id="GO:0016763">
    <property type="term" value="F:pentosyltransferase activity"/>
    <property type="evidence" value="ECO:0007669"/>
    <property type="project" value="InterPro"/>
</dbReference>
<dbReference type="SUPFAM" id="SSF53955">
    <property type="entry name" value="Lysozyme-like"/>
    <property type="match status" value="1"/>
</dbReference>
<dbReference type="InterPro" id="IPR011812">
    <property type="entry name" value="Pep_trsgly"/>
</dbReference>
<keyword evidence="5 11" id="KW-0812">Transmembrane</keyword>
<keyword evidence="7 11" id="KW-0573">Peptidoglycan synthesis</keyword>
<dbReference type="PANTHER" id="PTHR30400">
    <property type="entry name" value="MONOFUNCTIONAL BIOSYNTHETIC PEPTIDOGLYCAN TRANSGLYCOSYLASE"/>
    <property type="match status" value="1"/>
</dbReference>
<comment type="subcellular location">
    <subcellularLocation>
        <location evidence="11">Cell inner membrane</location>
        <topology evidence="11">Single-pass membrane protein</topology>
    </subcellularLocation>
</comment>
<keyword evidence="9 11" id="KW-0472">Membrane</keyword>
<dbReference type="Gene3D" id="1.10.3810.10">
    <property type="entry name" value="Biosynthetic peptidoglycan transglycosylase-like"/>
    <property type="match status" value="1"/>
</dbReference>
<dbReference type="InterPro" id="IPR001264">
    <property type="entry name" value="Glyco_trans_51"/>
</dbReference>
<evidence type="ECO:0000256" key="2">
    <source>
        <dbReference type="ARBA" id="ARBA00022519"/>
    </source>
</evidence>
<keyword evidence="3 11" id="KW-0328">Glycosyltransferase</keyword>
<proteinExistence type="inferred from homology"/>
<sequence>MGRVWRLFGRLIGLLCLIVIVVQAYFLVQIGMFRWFDPPSSAFMRSEAVRLAQLSKGVEFRHQWVGYDNISRHAGLAVIAAEDTGFMSHPGIEWQAIERALKVNRESGEIAQGGSTITMQLAKNLFLSSDRSYVRKGQEVLLAVVMELLLDKRRILELYLNLVEFGEGVFGIEAAAEHYFKTSAEKLTARQAAWLASILPAPKRYDKNRNSNWIQRKTGIVMRRMPQVQAP</sequence>
<evidence type="ECO:0000256" key="1">
    <source>
        <dbReference type="ARBA" id="ARBA00022475"/>
    </source>
</evidence>